<proteinExistence type="predicted"/>
<dbReference type="AlphaFoldDB" id="A0A2P2R0W4"/>
<evidence type="ECO:0000256" key="1">
    <source>
        <dbReference type="SAM" id="MobiDB-lite"/>
    </source>
</evidence>
<sequence length="69" mass="8042">MEWSSTAATDKESVRGNRRNNSNKGTEKERRVVPSTASGESRIISFLSILFRYKKIKKKIQKEKENYFS</sequence>
<name>A0A2P2R0W4_RHIMU</name>
<organism evidence="2">
    <name type="scientific">Rhizophora mucronata</name>
    <name type="common">Asiatic mangrove</name>
    <dbReference type="NCBI Taxonomy" id="61149"/>
    <lineage>
        <taxon>Eukaryota</taxon>
        <taxon>Viridiplantae</taxon>
        <taxon>Streptophyta</taxon>
        <taxon>Embryophyta</taxon>
        <taxon>Tracheophyta</taxon>
        <taxon>Spermatophyta</taxon>
        <taxon>Magnoliopsida</taxon>
        <taxon>eudicotyledons</taxon>
        <taxon>Gunneridae</taxon>
        <taxon>Pentapetalae</taxon>
        <taxon>rosids</taxon>
        <taxon>fabids</taxon>
        <taxon>Malpighiales</taxon>
        <taxon>Rhizophoraceae</taxon>
        <taxon>Rhizophora</taxon>
    </lineage>
</organism>
<accession>A0A2P2R0W4</accession>
<reference evidence="2" key="1">
    <citation type="submission" date="2018-02" db="EMBL/GenBank/DDBJ databases">
        <title>Rhizophora mucronata_Transcriptome.</title>
        <authorList>
            <person name="Meera S.P."/>
            <person name="Sreeshan A."/>
            <person name="Augustine A."/>
        </authorList>
    </citation>
    <scope>NUCLEOTIDE SEQUENCE</scope>
    <source>
        <tissue evidence="2">Leaf</tissue>
    </source>
</reference>
<protein>
    <submittedName>
        <fullName evidence="2">Uncharacterized protein</fullName>
    </submittedName>
</protein>
<evidence type="ECO:0000313" key="2">
    <source>
        <dbReference type="EMBL" id="MBX72865.1"/>
    </source>
</evidence>
<feature type="region of interest" description="Disordered" evidence="1">
    <location>
        <begin position="1"/>
        <end position="38"/>
    </location>
</feature>
<dbReference type="EMBL" id="GGEC01092381">
    <property type="protein sequence ID" value="MBX72865.1"/>
    <property type="molecule type" value="Transcribed_RNA"/>
</dbReference>